<evidence type="ECO:0000259" key="9">
    <source>
        <dbReference type="Pfam" id="PF24779"/>
    </source>
</evidence>
<comment type="caution">
    <text evidence="10">The sequence shown here is derived from an EMBL/GenBank/DDBJ whole genome shotgun (WGS) entry which is preliminary data.</text>
</comment>
<dbReference type="Pfam" id="PF24779">
    <property type="entry name" value="UTP23_sensor"/>
    <property type="match status" value="1"/>
</dbReference>
<sequence>MKQTRLRKAAKILSKYKYNFGFNPPYQVIIDGTYALEARKEKINLAEQLPKYLGAPVEIYTTKCCLDELIKLGPLAYGGLNIAKLQLVADCPHNPPRRADQCLAHLARRSKNDKKKKYMFATQDQSLQNVLRAMVGIPILYIAYKTVLLDPVSEATNIALKTSEGELDTIKELKKELLGEEPVKKKRKKKGVNPLSCKKKSMKKSVVKVNDGTKTGNGKRRRRKKGGEGGGEGGDGGGGEKMES</sequence>
<evidence type="ECO:0000256" key="1">
    <source>
        <dbReference type="ARBA" id="ARBA00004604"/>
    </source>
</evidence>
<feature type="region of interest" description="Disordered" evidence="8">
    <location>
        <begin position="183"/>
        <end position="244"/>
    </location>
</feature>
<comment type="similarity">
    <text evidence="6">Belongs to the UTP23/FCF1 family. UTP23 subfamily.</text>
</comment>
<evidence type="ECO:0000256" key="4">
    <source>
        <dbReference type="ARBA" id="ARBA00023242"/>
    </source>
</evidence>
<name>A0AAV5UEL5_9BILA</name>
<evidence type="ECO:0000256" key="5">
    <source>
        <dbReference type="ARBA" id="ARBA00037300"/>
    </source>
</evidence>
<dbReference type="Pfam" id="PF04900">
    <property type="entry name" value="Fcf1"/>
    <property type="match status" value="1"/>
</dbReference>
<keyword evidence="4" id="KW-0539">Nucleus</keyword>
<dbReference type="FunFam" id="3.40.50.1010:FF:000006">
    <property type="entry name" value="rRNA-processing protein UTP23 homolog"/>
    <property type="match status" value="1"/>
</dbReference>
<keyword evidence="2" id="KW-0690">Ribosome biogenesis</keyword>
<comment type="subcellular location">
    <subcellularLocation>
        <location evidence="1">Nucleus</location>
        <location evidence="1">Nucleolus</location>
    </subcellularLocation>
</comment>
<dbReference type="Proteomes" id="UP001432027">
    <property type="component" value="Unassembled WGS sequence"/>
</dbReference>
<dbReference type="Gene3D" id="3.40.50.1010">
    <property type="entry name" value="5'-nuclease"/>
    <property type="match status" value="1"/>
</dbReference>
<keyword evidence="3" id="KW-0698">rRNA processing</keyword>
<dbReference type="InterPro" id="IPR029060">
    <property type="entry name" value="PIN-like_dom_sf"/>
</dbReference>
<evidence type="ECO:0000256" key="7">
    <source>
        <dbReference type="ARBA" id="ARBA00071400"/>
    </source>
</evidence>
<dbReference type="InterPro" id="IPR057776">
    <property type="entry name" value="UTP23_sensor"/>
</dbReference>
<accession>A0AAV5UEL5</accession>
<evidence type="ECO:0000313" key="10">
    <source>
        <dbReference type="EMBL" id="GMT04782.1"/>
    </source>
</evidence>
<evidence type="ECO:0000256" key="8">
    <source>
        <dbReference type="SAM" id="MobiDB-lite"/>
    </source>
</evidence>
<protein>
    <recommendedName>
        <fullName evidence="7">rRNA-processing protein UTP23 homolog</fullName>
    </recommendedName>
</protein>
<dbReference type="SUPFAM" id="SSF88723">
    <property type="entry name" value="PIN domain-like"/>
    <property type="match status" value="1"/>
</dbReference>
<comment type="function">
    <text evidence="5">Involved in rRNA-processing and ribosome biogenesis.</text>
</comment>
<evidence type="ECO:0000256" key="6">
    <source>
        <dbReference type="ARBA" id="ARBA00038503"/>
    </source>
</evidence>
<feature type="compositionally biased region" description="Gly residues" evidence="8">
    <location>
        <begin position="228"/>
        <end position="237"/>
    </location>
</feature>
<feature type="compositionally biased region" description="Basic residues" evidence="8">
    <location>
        <begin position="184"/>
        <end position="206"/>
    </location>
</feature>
<dbReference type="GO" id="GO:0006364">
    <property type="term" value="P:rRNA processing"/>
    <property type="evidence" value="ECO:0007669"/>
    <property type="project" value="UniProtKB-KW"/>
</dbReference>
<dbReference type="GO" id="GO:0032040">
    <property type="term" value="C:small-subunit processome"/>
    <property type="evidence" value="ECO:0007669"/>
    <property type="project" value="InterPro"/>
</dbReference>
<dbReference type="EMBL" id="BTSX01000006">
    <property type="protein sequence ID" value="GMT04782.1"/>
    <property type="molecule type" value="Genomic_DNA"/>
</dbReference>
<feature type="compositionally biased region" description="Low complexity" evidence="8">
    <location>
        <begin position="207"/>
        <end position="216"/>
    </location>
</feature>
<reference evidence="10" key="1">
    <citation type="submission" date="2023-10" db="EMBL/GenBank/DDBJ databases">
        <title>Genome assembly of Pristionchus species.</title>
        <authorList>
            <person name="Yoshida K."/>
            <person name="Sommer R.J."/>
        </authorList>
    </citation>
    <scope>NUCLEOTIDE SEQUENCE</scope>
    <source>
        <strain evidence="10">RS0144</strain>
    </source>
</reference>
<proteinExistence type="inferred from homology"/>
<evidence type="ECO:0000256" key="3">
    <source>
        <dbReference type="ARBA" id="ARBA00022552"/>
    </source>
</evidence>
<dbReference type="InterPro" id="IPR006984">
    <property type="entry name" value="Fcf1/UTP23"/>
</dbReference>
<feature type="domain" description="UTP23 sensor motif region" evidence="9">
    <location>
        <begin position="184"/>
        <end position="201"/>
    </location>
</feature>
<dbReference type="PANTHER" id="PTHR12416">
    <property type="entry name" value="RRNA-PROCESSING PROTEIN UTP23 HOMOLOG"/>
    <property type="match status" value="1"/>
</dbReference>
<keyword evidence="11" id="KW-1185">Reference proteome</keyword>
<evidence type="ECO:0000256" key="2">
    <source>
        <dbReference type="ARBA" id="ARBA00022517"/>
    </source>
</evidence>
<evidence type="ECO:0000313" key="11">
    <source>
        <dbReference type="Proteomes" id="UP001432027"/>
    </source>
</evidence>
<gene>
    <name evidence="10" type="ORF">PENTCL1PPCAC_26956</name>
</gene>
<organism evidence="10 11">
    <name type="scientific">Pristionchus entomophagus</name>
    <dbReference type="NCBI Taxonomy" id="358040"/>
    <lineage>
        <taxon>Eukaryota</taxon>
        <taxon>Metazoa</taxon>
        <taxon>Ecdysozoa</taxon>
        <taxon>Nematoda</taxon>
        <taxon>Chromadorea</taxon>
        <taxon>Rhabditida</taxon>
        <taxon>Rhabditina</taxon>
        <taxon>Diplogasteromorpha</taxon>
        <taxon>Diplogasteroidea</taxon>
        <taxon>Neodiplogasteridae</taxon>
        <taxon>Pristionchus</taxon>
    </lineage>
</organism>
<dbReference type="AlphaFoldDB" id="A0AAV5UEL5"/>